<keyword evidence="2" id="KW-0596">Phosphopantetheine</keyword>
<reference evidence="14" key="1">
    <citation type="journal article" date="2020" name="Stud. Mycol.">
        <title>101 Dothideomycetes genomes: a test case for predicting lifestyles and emergence of pathogens.</title>
        <authorList>
            <person name="Haridas S."/>
            <person name="Albert R."/>
            <person name="Binder M."/>
            <person name="Bloem J."/>
            <person name="Labutti K."/>
            <person name="Salamov A."/>
            <person name="Andreopoulos B."/>
            <person name="Baker S."/>
            <person name="Barry K."/>
            <person name="Bills G."/>
            <person name="Bluhm B."/>
            <person name="Cannon C."/>
            <person name="Castanera R."/>
            <person name="Culley D."/>
            <person name="Daum C."/>
            <person name="Ezra D."/>
            <person name="Gonzalez J."/>
            <person name="Henrissat B."/>
            <person name="Kuo A."/>
            <person name="Liang C."/>
            <person name="Lipzen A."/>
            <person name="Lutzoni F."/>
            <person name="Magnuson J."/>
            <person name="Mondo S."/>
            <person name="Nolan M."/>
            <person name="Ohm R."/>
            <person name="Pangilinan J."/>
            <person name="Park H.-J."/>
            <person name="Ramirez L."/>
            <person name="Alfaro M."/>
            <person name="Sun H."/>
            <person name="Tritt A."/>
            <person name="Yoshinaga Y."/>
            <person name="Zwiers L.-H."/>
            <person name="Turgeon B."/>
            <person name="Goodwin S."/>
            <person name="Spatafora J."/>
            <person name="Crous P."/>
            <person name="Grigoriev I."/>
        </authorList>
    </citation>
    <scope>NUCLEOTIDE SEQUENCE</scope>
    <source>
        <strain evidence="14">CBS 123094</strain>
    </source>
</reference>
<evidence type="ECO:0000259" key="11">
    <source>
        <dbReference type="PROSITE" id="PS50075"/>
    </source>
</evidence>
<dbReference type="Gene3D" id="1.10.1200.10">
    <property type="entry name" value="ACP-like"/>
    <property type="match status" value="1"/>
</dbReference>
<dbReference type="InterPro" id="IPR009081">
    <property type="entry name" value="PP-bd_ACP"/>
</dbReference>
<dbReference type="GO" id="GO:0016491">
    <property type="term" value="F:oxidoreductase activity"/>
    <property type="evidence" value="ECO:0007669"/>
    <property type="project" value="InterPro"/>
</dbReference>
<dbReference type="InterPro" id="IPR014030">
    <property type="entry name" value="Ketoacyl_synth_N"/>
</dbReference>
<dbReference type="InterPro" id="IPR036291">
    <property type="entry name" value="NAD(P)-bd_dom_sf"/>
</dbReference>
<evidence type="ECO:0000256" key="1">
    <source>
        <dbReference type="ARBA" id="ARBA00005232"/>
    </source>
</evidence>
<protein>
    <submittedName>
        <fullName evidence="14">Uncharacterized protein</fullName>
    </submittedName>
</protein>
<dbReference type="SMART" id="SM00825">
    <property type="entry name" value="PKS_KS"/>
    <property type="match status" value="1"/>
</dbReference>
<dbReference type="SMART" id="SM00823">
    <property type="entry name" value="PKS_PP"/>
    <property type="match status" value="1"/>
</dbReference>
<evidence type="ECO:0000259" key="13">
    <source>
        <dbReference type="PROSITE" id="PS52019"/>
    </source>
</evidence>
<evidence type="ECO:0000256" key="4">
    <source>
        <dbReference type="ARBA" id="ARBA00022679"/>
    </source>
</evidence>
<dbReference type="InterPro" id="IPR023213">
    <property type="entry name" value="CAT-like_dom_sf"/>
</dbReference>
<dbReference type="Pfam" id="PF23297">
    <property type="entry name" value="ACP_SdgA_C"/>
    <property type="match status" value="1"/>
</dbReference>
<dbReference type="PROSITE" id="PS52019">
    <property type="entry name" value="PKS_MFAS_DH"/>
    <property type="match status" value="1"/>
</dbReference>
<dbReference type="Gene3D" id="3.40.50.720">
    <property type="entry name" value="NAD(P)-binding Rossmann-like Domain"/>
    <property type="match status" value="1"/>
</dbReference>
<dbReference type="SUPFAM" id="SSF47336">
    <property type="entry name" value="ACP-like"/>
    <property type="match status" value="1"/>
</dbReference>
<dbReference type="Gene3D" id="3.30.559.10">
    <property type="entry name" value="Chloramphenicol acetyltransferase-like domain"/>
    <property type="match status" value="1"/>
</dbReference>
<feature type="domain" description="Carrier" evidence="11">
    <location>
        <begin position="2421"/>
        <end position="2498"/>
    </location>
</feature>
<dbReference type="InterPro" id="IPR013968">
    <property type="entry name" value="PKS_KR"/>
</dbReference>
<dbReference type="PROSITE" id="PS50075">
    <property type="entry name" value="CARRIER"/>
    <property type="match status" value="1"/>
</dbReference>
<feature type="domain" description="Ketosynthase family 3 (KS3)" evidence="12">
    <location>
        <begin position="7"/>
        <end position="438"/>
    </location>
</feature>
<dbReference type="SUPFAM" id="SSF52777">
    <property type="entry name" value="CoA-dependent acyltransferases"/>
    <property type="match status" value="2"/>
</dbReference>
<feature type="domain" description="PKS/mFAS DH" evidence="13">
    <location>
        <begin position="923"/>
        <end position="1235"/>
    </location>
</feature>
<sequence>MGGSSEPLPIAVIGIGCRFPGGANDPEALWSLLSEGRDAWSEVPEDRFHWESFHDSHPEAQGCMNHRGGHFLQQDVAAFDADFFGIPPAEAKAIDPQQRLLLETTYEAVEDSGLPLEAFRGSDAAVFAASFANDYERMLSKDMGDLSRYHIVGTGIATFANRISHVFDLKGPSVTIDTGCSGSLVALHQACQSLRNYESSVALAGGAVLILSPDLMIAMSQQHILNDDGRCYSFDSRGSGYGRGEGATMLLLKRLDDALQAHLPIRAIIRSTAVNQDGRTNGLTLPNQAAQESLARSALRNLNFTPSDVQYVEAHGTGTVAGDVAEFAAIRGVYCDQRDPTRPLILGSIKPNIGHLEPASGLAGLIKTILCMEKGYIPPNLLLENPKTGIPLEETKIHLMCNEIPRVMTKWPCPDKPKRAAVNNFGYGGTNATVILEEFSGFDPRRPVVSATKELPLQPQDSHWKMFPFSAKSSASLTGYLEDMQGRLRAQPQLDVCGTPGDLSRRPNHSFRRGIVAYNAASLIEGIGNGSHRQCNERRRTIYVFTGQGAQWHGMGLDLTSYAVFSESLRRSEDFLVDIGASWRLMEELNRCEISTRVHESAISQPATIALQIALVDLLRSLDILPDAVVGHSSGEIAAAYAARMLSQKDSLVLAYFRGLSSGKGRNPMVSSGGMLAVGLGSEEAEKCIAKLGLSDHVAVACMNSPTSSTISGTVDAIAKVQAALNAEDVFTRTLKIDTAYHSKLMGGVASLYRPYTLSVTHEYADPSVRFYSTVTGKRLTARLEPEYWITNLVSPVQFSAGVKSILDDLGSEGHLDFVEIGPHSALAGYTKELINGLRQQKPVAFSYNSALKRHQNSVKTFLETVASLFESGAKVRTSSLTTVGVRHPSSIKPPPYHWDRSKRYWLEPRLSQDDRNRSSAPHELLGLRILTSPDSEPSWRCLIGVDSLPWLADHIIDGVVVFPATAYLSMATEALKQLRGDADHAFTEFRFRKVTFMRVLHIPSSPEKVEIILNIRKTTKPWWMFRIFSTSNGQWYEHCNGQITVPSTPTQSEGGVRPEHPIWLFKDMKTLEEIKSSCIESFQGKRFYTSMRDLGNDYGRSFARIQEVHFSNTSAMARIVLPDSELSTSPTSASRYTIHPALFDSFLQLAVFLFLRSSRLRSAVPIALEQIRVAKNIRKDSESEVLVTCEIRETQYRSTLFHIIAYQTDEAGVYRPVVQFHAGALRATGEAKESGLVEVKDAVFRMRWSLDTRSLTSEDLEALPRSTLLEVKLQEEKLDRLVNAANIFISNAKKELQQLNRVVVSDHRAHVFKNIMRHHVESESRTYTSSERLAEDLSSLGVEGELLARIGPVLPSILSGEADALSLLLEDDLLYRVYREDSSSRCSTYLTEYVGCLVFKNPNMRILEVGAGTGGSTLPLLSTLSPTGRSICKSYDFTDISPGFFEQARSTLEKWQDMVTMAPLDIAKDPTEQGFQPHSYDLIIASNVLHATPNVSKTLSNVYRLLKPGGILALTELTASNAMYDMTFGLLPGWWAGNEDGRTSGPLLSENQWDRRLRECSFTGVGIAAFDFPGTSRRMAFLVSQARPSSIPNGYHVYCVKVIDFRPGAPGSDIFITCLFEQLLQRGYQPEISSCHETIDSSCSYVVLESQFWPILASCKSEQFDFLRDLATIGLELFWITLPGQGVTAPSFGASLVTGFARTARSENEALRFVTIDVQDDLEHRLDLICTLSADLITSFHGGNPPVDHTDSEFKIVNYKLLIPRIVKDDRLESTLAMLEHPSEKSVPFHSPEMPLMLRNDTPGILNNLKFAERGDFNKIGPDEVEIEVYACGVNNKDLWVALNQVKAKDDFVGECAGTIIGVGTNFQKAFKKGDRVCAMTATPYAAIARANAHVVCIIPDLMSFTTAVSIPIAFCTALYSLCNIAHLSLGQKVLIHSGSSTLGQAAIQIAKHIGAEVFTTTSSPSGNTLLCGEYGLLSDHVLKSDPAILRDTILQMTDDQGVDVALNSSSGEMLHATWECMGEMGTFVDVRQQDMPESAQLDMEQFDKSVTFSSVDMILLSRRRPKLVQDLLGRVFSMFDEVLHPVHPVTVMPISQVQQALRTVQAGEYTGKIVLDAGPEARVSAAIRTLQPLRLSSDGTYAIVGGLGNLGRRMCHHLAALGAGHIVLLTRQHLVREHVENELGQTKAYVMHCDITKLGDVQSVAAQIARRLPPLKGIIHAPLVLRDKVLSQMTVDDFSAAANPKYLGTVNLMQVFGDYNLDFFMFGSSLSGIIGNPGQANYAAGNTYQDGIAQHKPVANWNRCISLDMAVLSDTNVVSREQEAKLSKRGMRSISNDAILPFLEYTMSSDLGKTSEQILVGMDINSASYQNRILYSKNAMFSHLFTLNQEMVNSSQTPMASKSALEQLKSMQINESPSGLQELMVSALTEKLASLVALNLDNIKTTIPIANLGLDSLIAIELKNWISKALHTPVQTSEILDSLSIEALAKLLHARIQDAIVASQARQFRKSKDDSIEVIEETRDTPSAESQNTKPPDLPLQPLRTTLDTFYNSVRSLGTKEELCATRKSIADMCQSDTVGPILQSRLASRAEDKSLGNWMSEIYNNNFWLQRRAPLRPAMNFFASHVLTARQYKQAEKAALLSLAAFDFKIKLERGDIQPDIVNDEPQCMESLNWIFNACRRPGTSCDSALRFPGNDFIVAMRNGHVYKIPLLDANGGSVSRAKLTNSFDEILQTAPKDICWASVLTAGERTQWGTTFTELLEVDEHNRECISAIEAALFIICLDDGAPETSEERVSHFLLDDNRNRWNDKTLSLIVCENGVSAFWCEHSMIDGTTLDQLCHSINRALIEDGEQPDVDSVVVGERQDYSFHSFILSPRVEEQIISVSQDYQASILGIDFTTIDVSFGEHYLREHKLAPKGALQAIISLAVCTHFGYSPASYEAVSLRSFFLGRMDIYQVHTAEMDAFVSTAASPNSVPETKLLSLLRLAVSAHAAGIANASRGRGWDRHLCALRAVLQPGEDEPALFRDALYTKTRPRKVFVSFSAMGIPEWGSVWRDREALWIGVEMLVDRCKLCVYNGLGKAGEFGVLVKEAADFVRGVVDGTAAESVALVAKTANVVV</sequence>
<dbReference type="InterPro" id="IPR020806">
    <property type="entry name" value="PKS_PP-bd"/>
</dbReference>
<evidence type="ECO:0000256" key="5">
    <source>
        <dbReference type="ARBA" id="ARBA00022857"/>
    </source>
</evidence>
<feature type="region of interest" description="Disordered" evidence="10">
    <location>
        <begin position="2518"/>
        <end position="2541"/>
    </location>
</feature>
<feature type="active site" description="Proton donor; for dehydratase activity" evidence="9">
    <location>
        <position position="1145"/>
    </location>
</feature>
<dbReference type="InterPro" id="IPR020841">
    <property type="entry name" value="PKS_Beta-ketoAc_synthase_dom"/>
</dbReference>
<dbReference type="InterPro" id="IPR013154">
    <property type="entry name" value="ADH-like_N"/>
</dbReference>
<dbReference type="InterPro" id="IPR013217">
    <property type="entry name" value="Methyltransf_12"/>
</dbReference>
<evidence type="ECO:0000256" key="7">
    <source>
        <dbReference type="ARBA" id="ARBA00023315"/>
    </source>
</evidence>
<dbReference type="InterPro" id="IPR050091">
    <property type="entry name" value="PKS_NRPS_Biosynth_Enz"/>
</dbReference>
<dbReference type="Pfam" id="PF21089">
    <property type="entry name" value="PKS_DH_N"/>
    <property type="match status" value="1"/>
</dbReference>
<dbReference type="InterPro" id="IPR032821">
    <property type="entry name" value="PKS_assoc"/>
</dbReference>
<dbReference type="InterPro" id="IPR014043">
    <property type="entry name" value="Acyl_transferase_dom"/>
</dbReference>
<dbReference type="InterPro" id="IPR001227">
    <property type="entry name" value="Ac_transferase_dom_sf"/>
</dbReference>
<dbReference type="InterPro" id="IPR042104">
    <property type="entry name" value="PKS_dehydratase_sf"/>
</dbReference>
<dbReference type="InterPro" id="IPR020843">
    <property type="entry name" value="ER"/>
</dbReference>
<dbReference type="InterPro" id="IPR016036">
    <property type="entry name" value="Malonyl_transacylase_ACP-bd"/>
</dbReference>
<evidence type="ECO:0000256" key="8">
    <source>
        <dbReference type="PIRSR" id="PIRSR600542-1"/>
    </source>
</evidence>
<dbReference type="Gene3D" id="3.40.47.10">
    <property type="match status" value="1"/>
</dbReference>
<dbReference type="InterPro" id="IPR049552">
    <property type="entry name" value="PKS_DH_N"/>
</dbReference>
<dbReference type="PANTHER" id="PTHR43775">
    <property type="entry name" value="FATTY ACID SYNTHASE"/>
    <property type="match status" value="1"/>
</dbReference>
<keyword evidence="7" id="KW-0012">Acyltransferase</keyword>
<gene>
    <name evidence="14" type="ORF">P154DRAFT_610722</name>
</gene>
<dbReference type="SUPFAM" id="SSF53335">
    <property type="entry name" value="S-adenosyl-L-methionine-dependent methyltransferases"/>
    <property type="match status" value="1"/>
</dbReference>
<dbReference type="SUPFAM" id="SSF51735">
    <property type="entry name" value="NAD(P)-binding Rossmann-fold domains"/>
    <property type="match status" value="2"/>
</dbReference>
<dbReference type="InterPro" id="IPR036736">
    <property type="entry name" value="ACP-like_sf"/>
</dbReference>
<dbReference type="InterPro" id="IPR016035">
    <property type="entry name" value="Acyl_Trfase/lysoPLipase"/>
</dbReference>
<keyword evidence="6" id="KW-0511">Multifunctional enzyme</keyword>
<evidence type="ECO:0000256" key="2">
    <source>
        <dbReference type="ARBA" id="ARBA00022450"/>
    </source>
</evidence>
<dbReference type="Pfam" id="PF16197">
    <property type="entry name" value="KAsynt_C_assoc"/>
    <property type="match status" value="1"/>
</dbReference>
<dbReference type="Pfam" id="PF14765">
    <property type="entry name" value="PS-DH"/>
    <property type="match status" value="1"/>
</dbReference>
<comment type="similarity">
    <text evidence="1">Belongs to the carnitine/choline acetyltransferase family.</text>
</comment>
<dbReference type="SUPFAM" id="SSF52151">
    <property type="entry name" value="FabD/lysophospholipase-like"/>
    <property type="match status" value="1"/>
</dbReference>
<dbReference type="Pfam" id="PF08242">
    <property type="entry name" value="Methyltransf_12"/>
    <property type="match status" value="1"/>
</dbReference>
<dbReference type="InterPro" id="IPR039551">
    <property type="entry name" value="Cho/carn_acyl_trans"/>
</dbReference>
<organism evidence="14 15">
    <name type="scientific">Amniculicola lignicola CBS 123094</name>
    <dbReference type="NCBI Taxonomy" id="1392246"/>
    <lineage>
        <taxon>Eukaryota</taxon>
        <taxon>Fungi</taxon>
        <taxon>Dikarya</taxon>
        <taxon>Ascomycota</taxon>
        <taxon>Pezizomycotina</taxon>
        <taxon>Dothideomycetes</taxon>
        <taxon>Pleosporomycetidae</taxon>
        <taxon>Pleosporales</taxon>
        <taxon>Amniculicolaceae</taxon>
        <taxon>Amniculicola</taxon>
    </lineage>
</organism>
<dbReference type="EMBL" id="ML977637">
    <property type="protein sequence ID" value="KAF1995549.1"/>
    <property type="molecule type" value="Genomic_DNA"/>
</dbReference>
<dbReference type="PROSITE" id="PS52004">
    <property type="entry name" value="KS3_2"/>
    <property type="match status" value="1"/>
</dbReference>
<feature type="active site" description="Proton acceptor" evidence="8">
    <location>
        <position position="2831"/>
    </location>
</feature>
<dbReference type="GO" id="GO:0006633">
    <property type="term" value="P:fatty acid biosynthetic process"/>
    <property type="evidence" value="ECO:0007669"/>
    <property type="project" value="TreeGrafter"/>
</dbReference>
<dbReference type="GO" id="GO:0031177">
    <property type="term" value="F:phosphopantetheine binding"/>
    <property type="evidence" value="ECO:0007669"/>
    <property type="project" value="InterPro"/>
</dbReference>
<evidence type="ECO:0000313" key="14">
    <source>
        <dbReference type="EMBL" id="KAF1995549.1"/>
    </source>
</evidence>
<evidence type="ECO:0000313" key="15">
    <source>
        <dbReference type="Proteomes" id="UP000799779"/>
    </source>
</evidence>
<dbReference type="SMART" id="SM00829">
    <property type="entry name" value="PKS_ER"/>
    <property type="match status" value="1"/>
</dbReference>
<dbReference type="OrthoDB" id="329835at2759"/>
<dbReference type="Pfam" id="PF02801">
    <property type="entry name" value="Ketoacyl-synt_C"/>
    <property type="match status" value="1"/>
</dbReference>
<evidence type="ECO:0000256" key="9">
    <source>
        <dbReference type="PROSITE-ProRule" id="PRU01363"/>
    </source>
</evidence>
<dbReference type="Pfam" id="PF08659">
    <property type="entry name" value="KR"/>
    <property type="match status" value="1"/>
</dbReference>
<dbReference type="InterPro" id="IPR000542">
    <property type="entry name" value="Carn_acyl_trans"/>
</dbReference>
<dbReference type="Gene3D" id="3.10.129.110">
    <property type="entry name" value="Polyketide synthase dehydratase"/>
    <property type="match status" value="1"/>
</dbReference>
<dbReference type="InterPro" id="IPR020807">
    <property type="entry name" value="PKS_DH"/>
</dbReference>
<dbReference type="Gene3D" id="3.30.559.70">
    <property type="entry name" value="Choline/Carnitine o-acyltransferase, domain 2"/>
    <property type="match status" value="1"/>
</dbReference>
<evidence type="ECO:0000256" key="10">
    <source>
        <dbReference type="SAM" id="MobiDB-lite"/>
    </source>
</evidence>
<dbReference type="Pfam" id="PF00109">
    <property type="entry name" value="ketoacyl-synt"/>
    <property type="match status" value="1"/>
</dbReference>
<dbReference type="GO" id="GO:0004312">
    <property type="term" value="F:fatty acid synthase activity"/>
    <property type="evidence" value="ECO:0007669"/>
    <property type="project" value="TreeGrafter"/>
</dbReference>
<dbReference type="InterPro" id="IPR011032">
    <property type="entry name" value="GroES-like_sf"/>
</dbReference>
<dbReference type="Gene3D" id="3.40.366.10">
    <property type="entry name" value="Malonyl-Coenzyme A Acyl Carrier Protein, domain 2"/>
    <property type="match status" value="1"/>
</dbReference>
<name>A0A6A5W3Q1_9PLEO</name>
<keyword evidence="4" id="KW-0808">Transferase</keyword>
<dbReference type="Proteomes" id="UP000799779">
    <property type="component" value="Unassembled WGS sequence"/>
</dbReference>
<keyword evidence="3" id="KW-0597">Phosphoprotein</keyword>
<dbReference type="Pfam" id="PF00698">
    <property type="entry name" value="Acyl_transf_1"/>
    <property type="match status" value="1"/>
</dbReference>
<dbReference type="SMART" id="SM00826">
    <property type="entry name" value="PKS_DH"/>
    <property type="match status" value="1"/>
</dbReference>
<proteinExistence type="inferred from homology"/>
<dbReference type="Pfam" id="PF13602">
    <property type="entry name" value="ADH_zinc_N_2"/>
    <property type="match status" value="1"/>
</dbReference>
<dbReference type="InterPro" id="IPR016039">
    <property type="entry name" value="Thiolase-like"/>
</dbReference>
<dbReference type="InterPro" id="IPR057326">
    <property type="entry name" value="KR_dom"/>
</dbReference>
<feature type="active site" description="Proton acceptor; for dehydratase activity" evidence="9">
    <location>
        <position position="955"/>
    </location>
</feature>
<evidence type="ECO:0000256" key="6">
    <source>
        <dbReference type="ARBA" id="ARBA00023268"/>
    </source>
</evidence>
<dbReference type="InterPro" id="IPR014031">
    <property type="entry name" value="Ketoacyl_synth_C"/>
</dbReference>
<evidence type="ECO:0000256" key="3">
    <source>
        <dbReference type="ARBA" id="ARBA00022553"/>
    </source>
</evidence>
<keyword evidence="15" id="KW-1185">Reference proteome</keyword>
<dbReference type="CDD" id="cd05195">
    <property type="entry name" value="enoyl_red"/>
    <property type="match status" value="1"/>
</dbReference>
<dbReference type="SUPFAM" id="SSF53901">
    <property type="entry name" value="Thiolase-like"/>
    <property type="match status" value="1"/>
</dbReference>
<dbReference type="CDD" id="cd02440">
    <property type="entry name" value="AdoMet_MTases"/>
    <property type="match status" value="1"/>
</dbReference>
<dbReference type="InterPro" id="IPR049900">
    <property type="entry name" value="PKS_mFAS_DH"/>
</dbReference>
<dbReference type="InterPro" id="IPR029063">
    <property type="entry name" value="SAM-dependent_MTases_sf"/>
</dbReference>
<dbReference type="SMART" id="SM00822">
    <property type="entry name" value="PKS_KR"/>
    <property type="match status" value="1"/>
</dbReference>
<feature type="compositionally biased region" description="Basic and acidic residues" evidence="10">
    <location>
        <begin position="2518"/>
        <end position="2528"/>
    </location>
</feature>
<dbReference type="Pfam" id="PF08240">
    <property type="entry name" value="ADH_N"/>
    <property type="match status" value="1"/>
</dbReference>
<evidence type="ECO:0000259" key="12">
    <source>
        <dbReference type="PROSITE" id="PS52004"/>
    </source>
</evidence>
<dbReference type="CDD" id="cd00833">
    <property type="entry name" value="PKS"/>
    <property type="match status" value="1"/>
</dbReference>
<dbReference type="PROSITE" id="PS00440">
    <property type="entry name" value="ACYLTRANSF_C_2"/>
    <property type="match status" value="1"/>
</dbReference>
<dbReference type="SUPFAM" id="SSF50129">
    <property type="entry name" value="GroES-like"/>
    <property type="match status" value="1"/>
</dbReference>
<accession>A0A6A5W3Q1</accession>
<dbReference type="PANTHER" id="PTHR43775:SF22">
    <property type="entry name" value="SYNTHASE, PUTATIVE (JCVI)-RELATED"/>
    <property type="match status" value="1"/>
</dbReference>
<feature type="region of interest" description="N-terminal hotdog fold" evidence="9">
    <location>
        <begin position="923"/>
        <end position="1051"/>
    </location>
</feature>
<dbReference type="InterPro" id="IPR049551">
    <property type="entry name" value="PKS_DH_C"/>
</dbReference>
<dbReference type="InterPro" id="IPR042231">
    <property type="entry name" value="Cho/carn_acyl_trans_2"/>
</dbReference>
<dbReference type="GO" id="GO:0044550">
    <property type="term" value="P:secondary metabolite biosynthetic process"/>
    <property type="evidence" value="ECO:0007669"/>
    <property type="project" value="TreeGrafter"/>
</dbReference>
<dbReference type="SMART" id="SM00827">
    <property type="entry name" value="PKS_AT"/>
    <property type="match status" value="1"/>
</dbReference>
<dbReference type="SUPFAM" id="SSF55048">
    <property type="entry name" value="Probable ACP-binding domain of malonyl-CoA ACP transacylase"/>
    <property type="match status" value="1"/>
</dbReference>
<dbReference type="Pfam" id="PF00755">
    <property type="entry name" value="Carn_acyltransf"/>
    <property type="match status" value="1"/>
</dbReference>
<dbReference type="Gene3D" id="3.40.50.150">
    <property type="entry name" value="Vaccinia Virus protein VP39"/>
    <property type="match status" value="1"/>
</dbReference>
<dbReference type="Gene3D" id="3.90.180.10">
    <property type="entry name" value="Medium-chain alcohol dehydrogenases, catalytic domain"/>
    <property type="match status" value="1"/>
</dbReference>
<feature type="region of interest" description="C-terminal hotdog fold" evidence="9">
    <location>
        <begin position="1080"/>
        <end position="1235"/>
    </location>
</feature>
<keyword evidence="5" id="KW-0521">NADP</keyword>